<accession>A0A0F8XU61</accession>
<protein>
    <recommendedName>
        <fullName evidence="1">HNH nuclease domain-containing protein</fullName>
    </recommendedName>
</protein>
<dbReference type="EMBL" id="LAZR01057148">
    <property type="protein sequence ID" value="KKK72662.1"/>
    <property type="molecule type" value="Genomic_DNA"/>
</dbReference>
<organism evidence="2">
    <name type="scientific">marine sediment metagenome</name>
    <dbReference type="NCBI Taxonomy" id="412755"/>
    <lineage>
        <taxon>unclassified sequences</taxon>
        <taxon>metagenomes</taxon>
        <taxon>ecological metagenomes</taxon>
    </lineage>
</organism>
<gene>
    <name evidence="2" type="ORF">LCGC14_2901630</name>
</gene>
<dbReference type="InterPro" id="IPR044930">
    <property type="entry name" value="Homing_endonuclease_His-Me"/>
</dbReference>
<dbReference type="SUPFAM" id="SSF54060">
    <property type="entry name" value="His-Me finger endonucleases"/>
    <property type="match status" value="1"/>
</dbReference>
<dbReference type="AlphaFoldDB" id="A0A0F8XU61"/>
<evidence type="ECO:0000259" key="1">
    <source>
        <dbReference type="Pfam" id="PF13392"/>
    </source>
</evidence>
<dbReference type="Gene3D" id="3.90.75.10">
    <property type="entry name" value="Homing Intron 3 (I-ppo) Encoded Endonuclease, Chain A"/>
    <property type="match status" value="1"/>
</dbReference>
<dbReference type="GO" id="GO:0004519">
    <property type="term" value="F:endonuclease activity"/>
    <property type="evidence" value="ECO:0007669"/>
    <property type="project" value="InterPro"/>
</dbReference>
<comment type="caution">
    <text evidence="2">The sequence shown here is derived from an EMBL/GenBank/DDBJ whole genome shotgun (WGS) entry which is preliminary data.</text>
</comment>
<sequence length="151" mass="16933">MSMFSESVVSRFWDKVEVLGEDDCWTWHGQLSPKGYGQFRVNGKMMRAHRYSFEVHTGPIGDLCVCHTCDNPSCVNPEHLWLGTQLDNIADRDSKGHACGRTGYHVLGLGSADTVRQKYATGEYTQRKLAAEYGVSQGVICRIIRREGAYA</sequence>
<name>A0A0F8XU61_9ZZZZ</name>
<dbReference type="Pfam" id="PF13392">
    <property type="entry name" value="HNH_3"/>
    <property type="match status" value="1"/>
</dbReference>
<reference evidence="2" key="1">
    <citation type="journal article" date="2015" name="Nature">
        <title>Complex archaea that bridge the gap between prokaryotes and eukaryotes.</title>
        <authorList>
            <person name="Spang A."/>
            <person name="Saw J.H."/>
            <person name="Jorgensen S.L."/>
            <person name="Zaremba-Niedzwiedzka K."/>
            <person name="Martijn J."/>
            <person name="Lind A.E."/>
            <person name="van Eijk R."/>
            <person name="Schleper C."/>
            <person name="Guy L."/>
            <person name="Ettema T.J."/>
        </authorList>
    </citation>
    <scope>NUCLEOTIDE SEQUENCE</scope>
</reference>
<dbReference type="InterPro" id="IPR044925">
    <property type="entry name" value="His-Me_finger_sf"/>
</dbReference>
<evidence type="ECO:0000313" key="2">
    <source>
        <dbReference type="EMBL" id="KKK72662.1"/>
    </source>
</evidence>
<feature type="domain" description="HNH nuclease" evidence="1">
    <location>
        <begin position="48"/>
        <end position="88"/>
    </location>
</feature>
<proteinExistence type="predicted"/>
<dbReference type="InterPro" id="IPR003615">
    <property type="entry name" value="HNH_nuc"/>
</dbReference>